<dbReference type="PROSITE" id="PS50895">
    <property type="entry name" value="SURF1"/>
    <property type="match status" value="1"/>
</dbReference>
<sequence length="287" mass="30160">MLRVALRPRFLGMLALMVAATVVCGLLATWQWDRAHQAITSHAAGPEQLGDIRGVLEVGDPVTNALSGQDVTATGSYAPGEQVLVPSRNIGGTPAVLVVSSLMVDLEDGSRARLPVARGWLPEADVTGADGQIDPDLAPSAPQGEIEISGRLEASESATGGVEGGVASEIATPLLVNEWGSPMFAGYVSVSDPSGPLRPLPAAESDFSRGLNWQNIGYSFQWVLFGGFFLYLWWRSVRATHLDEVADRRRAMQDLLGDDEPDAGDPAGTIPSSAVAATTAPSSDKDV</sequence>
<comment type="similarity">
    <text evidence="1">Belongs to the SURF1 family.</text>
</comment>
<reference evidence="3 4" key="1">
    <citation type="journal article" date="2014" name="Int. J. Syst. Evol. Microbiol.">
        <title>Brachybacterium ginsengisoli sp. nov., isolated from soil of a ginseng field.</title>
        <authorList>
            <person name="Hoang V.A."/>
            <person name="Kim Y.J."/>
            <person name="Nguyen N.L."/>
            <person name="Yang D.C."/>
        </authorList>
    </citation>
    <scope>NUCLEOTIDE SEQUENCE [LARGE SCALE GENOMIC DNA]</scope>
    <source>
        <strain evidence="3 4">DCY80</strain>
    </source>
</reference>
<dbReference type="GO" id="GO:0005886">
    <property type="term" value="C:plasma membrane"/>
    <property type="evidence" value="ECO:0007669"/>
    <property type="project" value="UniProtKB-SubCell"/>
</dbReference>
<keyword evidence="4" id="KW-1185">Reference proteome</keyword>
<proteinExistence type="inferred from homology"/>
<evidence type="ECO:0000313" key="3">
    <source>
        <dbReference type="EMBL" id="ATG55505.1"/>
    </source>
</evidence>
<evidence type="ECO:0000256" key="1">
    <source>
        <dbReference type="RuleBase" id="RU363076"/>
    </source>
</evidence>
<dbReference type="Pfam" id="PF02104">
    <property type="entry name" value="SURF1"/>
    <property type="match status" value="1"/>
</dbReference>
<keyword evidence="1" id="KW-0472">Membrane</keyword>
<name>A0A291GZ76_9MICO</name>
<organism evidence="3 4">
    <name type="scientific">Brachybacterium ginsengisoli</name>
    <dbReference type="NCBI Taxonomy" id="1331682"/>
    <lineage>
        <taxon>Bacteria</taxon>
        <taxon>Bacillati</taxon>
        <taxon>Actinomycetota</taxon>
        <taxon>Actinomycetes</taxon>
        <taxon>Micrococcales</taxon>
        <taxon>Dermabacteraceae</taxon>
        <taxon>Brachybacterium</taxon>
    </lineage>
</organism>
<comment type="subcellular location">
    <subcellularLocation>
        <location evidence="1">Cell membrane</location>
        <topology evidence="1">Multi-pass membrane protein</topology>
    </subcellularLocation>
</comment>
<dbReference type="AlphaFoldDB" id="A0A291GZ76"/>
<accession>A0A291GZ76</accession>
<keyword evidence="1" id="KW-1003">Cell membrane</keyword>
<dbReference type="KEGG" id="bgg:CFK41_12525"/>
<protein>
    <recommendedName>
        <fullName evidence="1">SURF1-like protein</fullName>
    </recommendedName>
</protein>
<dbReference type="InterPro" id="IPR002994">
    <property type="entry name" value="Surf1/Shy1"/>
</dbReference>
<dbReference type="OrthoDB" id="3266379at2"/>
<feature type="region of interest" description="Disordered" evidence="2">
    <location>
        <begin position="256"/>
        <end position="287"/>
    </location>
</feature>
<evidence type="ECO:0000313" key="4">
    <source>
        <dbReference type="Proteomes" id="UP000217889"/>
    </source>
</evidence>
<dbReference type="EMBL" id="CP023564">
    <property type="protein sequence ID" value="ATG55505.1"/>
    <property type="molecule type" value="Genomic_DNA"/>
</dbReference>
<dbReference type="RefSeq" id="WP_096799965.1">
    <property type="nucleotide sequence ID" value="NZ_CP023564.1"/>
</dbReference>
<dbReference type="Proteomes" id="UP000217889">
    <property type="component" value="Chromosome"/>
</dbReference>
<evidence type="ECO:0000256" key="2">
    <source>
        <dbReference type="SAM" id="MobiDB-lite"/>
    </source>
</evidence>
<feature type="compositionally biased region" description="Low complexity" evidence="2">
    <location>
        <begin position="264"/>
        <end position="287"/>
    </location>
</feature>
<feature type="transmembrane region" description="Helical" evidence="1">
    <location>
        <begin position="216"/>
        <end position="234"/>
    </location>
</feature>
<keyword evidence="1" id="KW-0812">Transmembrane</keyword>
<gene>
    <name evidence="3" type="ORF">CFK41_12525</name>
</gene>
<keyword evidence="1" id="KW-1133">Transmembrane helix</keyword>
<feature type="transmembrane region" description="Helical" evidence="1">
    <location>
        <begin position="12"/>
        <end position="32"/>
    </location>
</feature>